<dbReference type="AlphaFoldDB" id="Q2KXV6"/>
<dbReference type="RefSeq" id="WP_012418072.1">
    <property type="nucleotide sequence ID" value="NC_010645.1"/>
</dbReference>
<keyword evidence="2" id="KW-0732">Signal</keyword>
<feature type="compositionally biased region" description="Basic residues" evidence="1">
    <location>
        <begin position="47"/>
        <end position="68"/>
    </location>
</feature>
<gene>
    <name evidence="3" type="ordered locus">BAV2411</name>
</gene>
<dbReference type="Proteomes" id="UP000001977">
    <property type="component" value="Chromosome"/>
</dbReference>
<dbReference type="OrthoDB" id="8642050at2"/>
<sequence>MTTHSRIAAFLSTSALCLGLVAAPSFAAPADPVGTSSATTSESGKAGQHKHAKGKTHHHAKPMGKQTK</sequence>
<dbReference type="KEGG" id="bav:BAV2411"/>
<dbReference type="HOGENOM" id="CLU_196485_0_0_4"/>
<evidence type="ECO:0000313" key="3">
    <source>
        <dbReference type="EMBL" id="CAJ50021.1"/>
    </source>
</evidence>
<dbReference type="GeneID" id="92934413"/>
<protein>
    <submittedName>
        <fullName evidence="3">Exported protein</fullName>
    </submittedName>
</protein>
<evidence type="ECO:0000256" key="2">
    <source>
        <dbReference type="SAM" id="SignalP"/>
    </source>
</evidence>
<feature type="region of interest" description="Disordered" evidence="1">
    <location>
        <begin position="29"/>
        <end position="68"/>
    </location>
</feature>
<feature type="signal peptide" evidence="2">
    <location>
        <begin position="1"/>
        <end position="27"/>
    </location>
</feature>
<proteinExistence type="predicted"/>
<feature type="chain" id="PRO_5004211967" evidence="2">
    <location>
        <begin position="28"/>
        <end position="68"/>
    </location>
</feature>
<evidence type="ECO:0000313" key="4">
    <source>
        <dbReference type="Proteomes" id="UP000001977"/>
    </source>
</evidence>
<dbReference type="EMBL" id="AM167904">
    <property type="protein sequence ID" value="CAJ50021.1"/>
    <property type="molecule type" value="Genomic_DNA"/>
</dbReference>
<accession>Q2KXV6</accession>
<keyword evidence="4" id="KW-1185">Reference proteome</keyword>
<feature type="compositionally biased region" description="Polar residues" evidence="1">
    <location>
        <begin position="34"/>
        <end position="43"/>
    </location>
</feature>
<organism evidence="3 4">
    <name type="scientific">Bordetella avium (strain 197N)</name>
    <dbReference type="NCBI Taxonomy" id="360910"/>
    <lineage>
        <taxon>Bacteria</taxon>
        <taxon>Pseudomonadati</taxon>
        <taxon>Pseudomonadota</taxon>
        <taxon>Betaproteobacteria</taxon>
        <taxon>Burkholderiales</taxon>
        <taxon>Alcaligenaceae</taxon>
        <taxon>Bordetella</taxon>
    </lineage>
</organism>
<reference evidence="3 4" key="1">
    <citation type="journal article" date="2006" name="J. Bacteriol.">
        <title>Comparison of the genome sequence of the poultry pathogen Bordetella avium with those of B. bronchiseptica, B. pertussis, and B. parapertussis reveals extensive diversity in surface structures associated with host interaction.</title>
        <authorList>
            <person name="Sebaihia M."/>
            <person name="Preston A."/>
            <person name="Maskell D.J."/>
            <person name="Kuzmiak H."/>
            <person name="Connell T.D."/>
            <person name="King N.D."/>
            <person name="Orndorff P.E."/>
            <person name="Miyamoto D.M."/>
            <person name="Thomson N.R."/>
            <person name="Harris D."/>
            <person name="Goble A."/>
            <person name="Lord A."/>
            <person name="Murphy L."/>
            <person name="Quail M.A."/>
            <person name="Rutter S."/>
            <person name="Squares R."/>
            <person name="Squares S."/>
            <person name="Woodward J."/>
            <person name="Parkhill J."/>
            <person name="Temple L.M."/>
        </authorList>
    </citation>
    <scope>NUCLEOTIDE SEQUENCE [LARGE SCALE GENOMIC DNA]</scope>
    <source>
        <strain evidence="3 4">197N</strain>
    </source>
</reference>
<evidence type="ECO:0000256" key="1">
    <source>
        <dbReference type="SAM" id="MobiDB-lite"/>
    </source>
</evidence>
<name>Q2KXV6_BORA1</name>